<feature type="compositionally biased region" description="Basic and acidic residues" evidence="1">
    <location>
        <begin position="322"/>
        <end position="333"/>
    </location>
</feature>
<dbReference type="OrthoDB" id="1906360at2"/>
<sequence>MLKKMMLIVTVASIIAGCGSQSPKIEDGKQRSPVINKNSFNTQKTLKVKTVSTVIRLFVNGKQASVAPVIVSGVTYVPVRAAGELLNKYVSWDASSKTVYISDQKQQQAKAADKTIKLIVNGKQASVAPKILSGVTYIPVRAAGQLLYKYVTWDSKIRSVYINDRQHDRVIYFPESRYPETAAHIKSSLARGESPICTIDRLGADENREQSLSGIPVKSGYDRDEFPMAMCMEGGAGADVAYVKSSDNRGAGSWVGNELEIYPNGMRILFIVDGKTGVASPPTSEPAPKPNPGNVYYDNCTAVIAAGAAPLYKGQPGYSSNLDRDGDGVACEK</sequence>
<dbReference type="AlphaFoldDB" id="A0A7X4YV44"/>
<keyword evidence="4" id="KW-1185">Reference proteome</keyword>
<evidence type="ECO:0000259" key="2">
    <source>
        <dbReference type="SMART" id="SM00894"/>
    </source>
</evidence>
<dbReference type="SMART" id="SM00894">
    <property type="entry name" value="Excalibur"/>
    <property type="match status" value="1"/>
</dbReference>
<dbReference type="EMBL" id="JAAAMU010000016">
    <property type="protein sequence ID" value="NBC72159.1"/>
    <property type="molecule type" value="Genomic_DNA"/>
</dbReference>
<dbReference type="InterPro" id="IPR008613">
    <property type="entry name" value="Excalibur_Ca-bd_domain"/>
</dbReference>
<dbReference type="InterPro" id="IPR012854">
    <property type="entry name" value="Cu_amine_oxidase-like_N"/>
</dbReference>
<evidence type="ECO:0000313" key="4">
    <source>
        <dbReference type="Proteomes" id="UP000558113"/>
    </source>
</evidence>
<organism evidence="3 4">
    <name type="scientific">Paenibacillus sacheonensis</name>
    <dbReference type="NCBI Taxonomy" id="742054"/>
    <lineage>
        <taxon>Bacteria</taxon>
        <taxon>Bacillati</taxon>
        <taxon>Bacillota</taxon>
        <taxon>Bacilli</taxon>
        <taxon>Bacillales</taxon>
        <taxon>Paenibacillaceae</taxon>
        <taxon>Paenibacillus</taxon>
    </lineage>
</organism>
<dbReference type="Proteomes" id="UP000558113">
    <property type="component" value="Unassembled WGS sequence"/>
</dbReference>
<comment type="caution">
    <text evidence="3">The sequence shown here is derived from an EMBL/GenBank/DDBJ whole genome shotgun (WGS) entry which is preliminary data.</text>
</comment>
<reference evidence="3 4" key="1">
    <citation type="submission" date="2020-01" db="EMBL/GenBank/DDBJ databases">
        <title>Paenibacillus soybeanensis sp. nov. isolated from the nodules of soybean (Glycine max(L.) Merr).</title>
        <authorList>
            <person name="Wang H."/>
        </authorList>
    </citation>
    <scope>NUCLEOTIDE SEQUENCE [LARGE SCALE GENOMIC DNA]</scope>
    <source>
        <strain evidence="3 4">DSM 23054</strain>
    </source>
</reference>
<feature type="region of interest" description="Disordered" evidence="1">
    <location>
        <begin position="313"/>
        <end position="333"/>
    </location>
</feature>
<dbReference type="PROSITE" id="PS51257">
    <property type="entry name" value="PROKAR_LIPOPROTEIN"/>
    <property type="match status" value="1"/>
</dbReference>
<protein>
    <recommendedName>
        <fullName evidence="2">Excalibur calcium-binding domain-containing protein</fullName>
    </recommendedName>
</protein>
<dbReference type="Pfam" id="PF07833">
    <property type="entry name" value="Cu_amine_oxidN1"/>
    <property type="match status" value="1"/>
</dbReference>
<feature type="domain" description="Excalibur calcium-binding" evidence="2">
    <location>
        <begin position="296"/>
        <end position="332"/>
    </location>
</feature>
<name>A0A7X4YV44_9BACL</name>
<proteinExistence type="predicted"/>
<dbReference type="Pfam" id="PF05901">
    <property type="entry name" value="Excalibur"/>
    <property type="match status" value="1"/>
</dbReference>
<dbReference type="Gene3D" id="3.30.457.10">
    <property type="entry name" value="Copper amine oxidase-like, N-terminal domain"/>
    <property type="match status" value="1"/>
</dbReference>
<dbReference type="InterPro" id="IPR036582">
    <property type="entry name" value="Mao_N_sf"/>
</dbReference>
<gene>
    <name evidence="3" type="ORF">GT003_24440</name>
</gene>
<evidence type="ECO:0000256" key="1">
    <source>
        <dbReference type="SAM" id="MobiDB-lite"/>
    </source>
</evidence>
<accession>A0A7X4YV44</accession>
<dbReference type="SUPFAM" id="SSF55383">
    <property type="entry name" value="Copper amine oxidase, domain N"/>
    <property type="match status" value="1"/>
</dbReference>
<evidence type="ECO:0000313" key="3">
    <source>
        <dbReference type="EMBL" id="NBC72159.1"/>
    </source>
</evidence>